<dbReference type="InterPro" id="IPR036389">
    <property type="entry name" value="RNase_III_sf"/>
</dbReference>
<dbReference type="OrthoDB" id="416741at2759"/>
<dbReference type="SMART" id="SM00535">
    <property type="entry name" value="RIBOc"/>
    <property type="match status" value="1"/>
</dbReference>
<evidence type="ECO:0000313" key="3">
    <source>
        <dbReference type="Proteomes" id="UP000256964"/>
    </source>
</evidence>
<evidence type="ECO:0000313" key="2">
    <source>
        <dbReference type="EMBL" id="RDX55745.1"/>
    </source>
</evidence>
<dbReference type="PROSITE" id="PS50142">
    <property type="entry name" value="RNASE_3_2"/>
    <property type="match status" value="1"/>
</dbReference>
<proteinExistence type="predicted"/>
<name>A0A371DTB4_9APHY</name>
<organism evidence="2 3">
    <name type="scientific">Lentinus brumalis</name>
    <dbReference type="NCBI Taxonomy" id="2498619"/>
    <lineage>
        <taxon>Eukaryota</taxon>
        <taxon>Fungi</taxon>
        <taxon>Dikarya</taxon>
        <taxon>Basidiomycota</taxon>
        <taxon>Agaricomycotina</taxon>
        <taxon>Agaricomycetes</taxon>
        <taxon>Polyporales</taxon>
        <taxon>Polyporaceae</taxon>
        <taxon>Lentinus</taxon>
    </lineage>
</organism>
<dbReference type="GO" id="GO:0006396">
    <property type="term" value="P:RNA processing"/>
    <property type="evidence" value="ECO:0007669"/>
    <property type="project" value="InterPro"/>
</dbReference>
<evidence type="ECO:0000259" key="1">
    <source>
        <dbReference type="PROSITE" id="PS50142"/>
    </source>
</evidence>
<dbReference type="InterPro" id="IPR000999">
    <property type="entry name" value="RNase_III_dom"/>
</dbReference>
<dbReference type="Proteomes" id="UP000256964">
    <property type="component" value="Unassembled WGS sequence"/>
</dbReference>
<dbReference type="GO" id="GO:0004525">
    <property type="term" value="F:ribonuclease III activity"/>
    <property type="evidence" value="ECO:0007669"/>
    <property type="project" value="InterPro"/>
</dbReference>
<dbReference type="SUPFAM" id="SSF69065">
    <property type="entry name" value="RNase III domain-like"/>
    <property type="match status" value="1"/>
</dbReference>
<dbReference type="EMBL" id="KZ857381">
    <property type="protein sequence ID" value="RDX55745.1"/>
    <property type="molecule type" value="Genomic_DNA"/>
</dbReference>
<dbReference type="CDD" id="cd00593">
    <property type="entry name" value="RIBOc"/>
    <property type="match status" value="1"/>
</dbReference>
<accession>A0A371DTB4</accession>
<reference evidence="2 3" key="1">
    <citation type="journal article" date="2018" name="Biotechnol. Biofuels">
        <title>Integrative visual omics of the white-rot fungus Polyporus brumalis exposes the biotechnological potential of its oxidative enzymes for delignifying raw plant biomass.</title>
        <authorList>
            <person name="Miyauchi S."/>
            <person name="Rancon A."/>
            <person name="Drula E."/>
            <person name="Hage H."/>
            <person name="Chaduli D."/>
            <person name="Favel A."/>
            <person name="Grisel S."/>
            <person name="Henrissat B."/>
            <person name="Herpoel-Gimbert I."/>
            <person name="Ruiz-Duenas F.J."/>
            <person name="Chevret D."/>
            <person name="Hainaut M."/>
            <person name="Lin J."/>
            <person name="Wang M."/>
            <person name="Pangilinan J."/>
            <person name="Lipzen A."/>
            <person name="Lesage-Meessen L."/>
            <person name="Navarro D."/>
            <person name="Riley R."/>
            <person name="Grigoriev I.V."/>
            <person name="Zhou S."/>
            <person name="Raouche S."/>
            <person name="Rosso M.N."/>
        </authorList>
    </citation>
    <scope>NUCLEOTIDE SEQUENCE [LARGE SCALE GENOMIC DNA]</scope>
    <source>
        <strain evidence="2 3">BRFM 1820</strain>
    </source>
</reference>
<protein>
    <submittedName>
        <fullName evidence="2">Ribonuclease III</fullName>
    </submittedName>
</protein>
<dbReference type="STRING" id="139420.A0A371DTB4"/>
<dbReference type="PROSITE" id="PS00517">
    <property type="entry name" value="RNASE_3_1"/>
    <property type="match status" value="1"/>
</dbReference>
<dbReference type="Pfam" id="PF00636">
    <property type="entry name" value="Ribonuclease_3"/>
    <property type="match status" value="1"/>
</dbReference>
<feature type="domain" description="RNase III" evidence="1">
    <location>
        <begin position="40"/>
        <end position="148"/>
    </location>
</feature>
<dbReference type="AlphaFoldDB" id="A0A371DTB4"/>
<sequence length="174" mass="19574">MVQVHLLQRAIEKAINKPEYTASLPPLSEKTWMKILESTHQARAENDRLEFVGDALMYATLAPQLYAQYPNGTPHLYTCLRAVLHSNATFSSLAEKLDIMAVSDRVLQALTQRTFGEGALAPSKTKPQVKTTADMFETIIGAYYLDNGFEALFNWVEEIYSPLIKVVAETFFVQ</sequence>
<keyword evidence="3" id="KW-1185">Reference proteome</keyword>
<dbReference type="Gene3D" id="1.10.1520.10">
    <property type="entry name" value="Ribonuclease III domain"/>
    <property type="match status" value="1"/>
</dbReference>
<gene>
    <name evidence="2" type="ORF">OH76DRAFT_1337378</name>
</gene>